<dbReference type="GO" id="GO:0005737">
    <property type="term" value="C:cytoplasm"/>
    <property type="evidence" value="ECO:0007669"/>
    <property type="project" value="UniProtKB-SubCell"/>
</dbReference>
<dbReference type="NCBIfam" id="NF008697">
    <property type="entry name" value="PRK11713.4-1"/>
    <property type="match status" value="1"/>
</dbReference>
<feature type="domain" description="Ribosomal RNA small subunit methyltransferase E methyltransferase" evidence="13">
    <location>
        <begin position="75"/>
        <end position="246"/>
    </location>
</feature>
<proteinExistence type="inferred from homology"/>
<evidence type="ECO:0000256" key="1">
    <source>
        <dbReference type="ARBA" id="ARBA00004496"/>
    </source>
</evidence>
<dbReference type="InterPro" id="IPR046886">
    <property type="entry name" value="RsmE_MTase_dom"/>
</dbReference>
<comment type="subcellular location">
    <subcellularLocation>
        <location evidence="1 12">Cytoplasm</location>
    </subcellularLocation>
</comment>
<evidence type="ECO:0000256" key="3">
    <source>
        <dbReference type="ARBA" id="ARBA00012328"/>
    </source>
</evidence>
<evidence type="ECO:0000259" key="13">
    <source>
        <dbReference type="Pfam" id="PF04452"/>
    </source>
</evidence>
<dbReference type="PANTHER" id="PTHR30027:SF3">
    <property type="entry name" value="16S RRNA (URACIL(1498)-N(3))-METHYLTRANSFERASE"/>
    <property type="match status" value="1"/>
</dbReference>
<evidence type="ECO:0000256" key="10">
    <source>
        <dbReference type="ARBA" id="ARBA00025699"/>
    </source>
</evidence>
<evidence type="ECO:0000256" key="2">
    <source>
        <dbReference type="ARBA" id="ARBA00005528"/>
    </source>
</evidence>
<dbReference type="AlphaFoldDB" id="A0A2T1E9D2"/>
<dbReference type="GO" id="GO:0070475">
    <property type="term" value="P:rRNA base methylation"/>
    <property type="evidence" value="ECO:0007669"/>
    <property type="project" value="TreeGrafter"/>
</dbReference>
<evidence type="ECO:0000256" key="11">
    <source>
        <dbReference type="ARBA" id="ARBA00047944"/>
    </source>
</evidence>
<evidence type="ECO:0000313" key="16">
    <source>
        <dbReference type="Proteomes" id="UP000239576"/>
    </source>
</evidence>
<evidence type="ECO:0000256" key="9">
    <source>
        <dbReference type="ARBA" id="ARBA00022691"/>
    </source>
</evidence>
<dbReference type="RefSeq" id="WP_106256544.1">
    <property type="nucleotide sequence ID" value="NZ_CAWNSW010000157.1"/>
</dbReference>
<dbReference type="SUPFAM" id="SSF88697">
    <property type="entry name" value="PUA domain-like"/>
    <property type="match status" value="1"/>
</dbReference>
<dbReference type="InterPro" id="IPR029026">
    <property type="entry name" value="tRNA_m1G_MTases_N"/>
</dbReference>
<reference evidence="15 16" key="2">
    <citation type="submission" date="2018-03" db="EMBL/GenBank/DDBJ databases">
        <title>The ancient ancestry and fast evolution of plastids.</title>
        <authorList>
            <person name="Moore K.R."/>
            <person name="Magnabosco C."/>
            <person name="Momper L."/>
            <person name="Gold D.A."/>
            <person name="Bosak T."/>
            <person name="Fournier G.P."/>
        </authorList>
    </citation>
    <scope>NUCLEOTIDE SEQUENCE [LARGE SCALE GENOMIC DNA]</scope>
    <source>
        <strain evidence="15 16">ULC18</strain>
    </source>
</reference>
<reference evidence="16" key="1">
    <citation type="submission" date="2018-02" db="EMBL/GenBank/DDBJ databases">
        <authorList>
            <person name="Moore K."/>
            <person name="Momper L."/>
        </authorList>
    </citation>
    <scope>NUCLEOTIDE SEQUENCE [LARGE SCALE GENOMIC DNA]</scope>
    <source>
        <strain evidence="16">ULC18</strain>
    </source>
</reference>
<keyword evidence="5 12" id="KW-0963">Cytoplasm</keyword>
<dbReference type="InterPro" id="IPR046887">
    <property type="entry name" value="RsmE_PUA-like"/>
</dbReference>
<dbReference type="PIRSF" id="PIRSF015601">
    <property type="entry name" value="MTase_slr0722"/>
    <property type="match status" value="1"/>
</dbReference>
<organism evidence="15 16">
    <name type="scientific">Stenomitos frigidus ULC18</name>
    <dbReference type="NCBI Taxonomy" id="2107698"/>
    <lineage>
        <taxon>Bacteria</taxon>
        <taxon>Bacillati</taxon>
        <taxon>Cyanobacteriota</taxon>
        <taxon>Cyanophyceae</taxon>
        <taxon>Leptolyngbyales</taxon>
        <taxon>Leptolyngbyaceae</taxon>
        <taxon>Stenomitos</taxon>
    </lineage>
</organism>
<dbReference type="CDD" id="cd18084">
    <property type="entry name" value="RsmE-like"/>
    <property type="match status" value="1"/>
</dbReference>
<protein>
    <recommendedName>
        <fullName evidence="4 12">Ribosomal RNA small subunit methyltransferase E</fullName>
        <ecNumber evidence="3 12">2.1.1.193</ecNumber>
    </recommendedName>
</protein>
<gene>
    <name evidence="15" type="ORF">C7B82_12085</name>
</gene>
<dbReference type="Pfam" id="PF04452">
    <property type="entry name" value="Methyltrans_RNA"/>
    <property type="match status" value="1"/>
</dbReference>
<dbReference type="InterPro" id="IPR006700">
    <property type="entry name" value="RsmE"/>
</dbReference>
<dbReference type="Pfam" id="PF20260">
    <property type="entry name" value="PUA_4"/>
    <property type="match status" value="1"/>
</dbReference>
<comment type="similarity">
    <text evidence="2 12">Belongs to the RNA methyltransferase RsmE family.</text>
</comment>
<keyword evidence="16" id="KW-1185">Reference proteome</keyword>
<keyword evidence="6 12" id="KW-0698">rRNA processing</keyword>
<evidence type="ECO:0000256" key="4">
    <source>
        <dbReference type="ARBA" id="ARBA00013673"/>
    </source>
</evidence>
<dbReference type="Gene3D" id="3.40.1280.10">
    <property type="match status" value="1"/>
</dbReference>
<comment type="catalytic activity">
    <reaction evidence="11 12">
        <text>uridine(1498) in 16S rRNA + S-adenosyl-L-methionine = N(3)-methyluridine(1498) in 16S rRNA + S-adenosyl-L-homocysteine + H(+)</text>
        <dbReference type="Rhea" id="RHEA:42920"/>
        <dbReference type="Rhea" id="RHEA-COMP:10283"/>
        <dbReference type="Rhea" id="RHEA-COMP:10284"/>
        <dbReference type="ChEBI" id="CHEBI:15378"/>
        <dbReference type="ChEBI" id="CHEBI:57856"/>
        <dbReference type="ChEBI" id="CHEBI:59789"/>
        <dbReference type="ChEBI" id="CHEBI:65315"/>
        <dbReference type="ChEBI" id="CHEBI:74502"/>
        <dbReference type="EC" id="2.1.1.193"/>
    </reaction>
</comment>
<dbReference type="PANTHER" id="PTHR30027">
    <property type="entry name" value="RIBOSOMAL RNA SMALL SUBUNIT METHYLTRANSFERASE E"/>
    <property type="match status" value="1"/>
</dbReference>
<evidence type="ECO:0000256" key="7">
    <source>
        <dbReference type="ARBA" id="ARBA00022603"/>
    </source>
</evidence>
<sequence>MQLQRLVVEPGQLQNGRLLLASSQQHYLQRVLRLGEDDRFIVMDGLGHAWLATFVQSSDALVQAELLEPITTHTELPIRVTLVAALPKGNGFDDVVRQATELGVDQILPVMSDRTLLHPSAQKVERWQRIANEAAEQSERLCVPRLNAPISFSKYLQQESNNLQTPDVLMQKYLCIARGASHHLLDRLQVSIADAASPSIVIAIGPEGGWTDAEVEQAIAVGYQPVSLGARILRAVTAPLVALSLIAAVYEKRVESRKG</sequence>
<accession>A0A2T1E9D2</accession>
<dbReference type="GO" id="GO:0070042">
    <property type="term" value="F:rRNA (uridine-N3-)-methyltransferase activity"/>
    <property type="evidence" value="ECO:0007669"/>
    <property type="project" value="TreeGrafter"/>
</dbReference>
<evidence type="ECO:0000313" key="15">
    <source>
        <dbReference type="EMBL" id="PSB29321.1"/>
    </source>
</evidence>
<name>A0A2T1E9D2_9CYAN</name>
<feature type="domain" description="Ribosomal RNA small subunit methyltransferase E PUA-like" evidence="14">
    <location>
        <begin position="23"/>
        <end position="60"/>
    </location>
</feature>
<keyword evidence="8 12" id="KW-0808">Transferase</keyword>
<evidence type="ECO:0000256" key="5">
    <source>
        <dbReference type="ARBA" id="ARBA00022490"/>
    </source>
</evidence>
<evidence type="ECO:0000259" key="14">
    <source>
        <dbReference type="Pfam" id="PF20260"/>
    </source>
</evidence>
<dbReference type="OrthoDB" id="9815641at2"/>
<evidence type="ECO:0000256" key="6">
    <source>
        <dbReference type="ARBA" id="ARBA00022552"/>
    </source>
</evidence>
<evidence type="ECO:0000256" key="8">
    <source>
        <dbReference type="ARBA" id="ARBA00022679"/>
    </source>
</evidence>
<dbReference type="InterPro" id="IPR015947">
    <property type="entry name" value="PUA-like_sf"/>
</dbReference>
<evidence type="ECO:0000256" key="12">
    <source>
        <dbReference type="PIRNR" id="PIRNR015601"/>
    </source>
</evidence>
<dbReference type="EMBL" id="PVWK01000063">
    <property type="protein sequence ID" value="PSB29321.1"/>
    <property type="molecule type" value="Genomic_DNA"/>
</dbReference>
<dbReference type="Proteomes" id="UP000239576">
    <property type="component" value="Unassembled WGS sequence"/>
</dbReference>
<dbReference type="NCBIfam" id="TIGR00046">
    <property type="entry name" value="RsmE family RNA methyltransferase"/>
    <property type="match status" value="1"/>
</dbReference>
<keyword evidence="7 12" id="KW-0489">Methyltransferase</keyword>
<keyword evidence="9 12" id="KW-0949">S-adenosyl-L-methionine</keyword>
<dbReference type="InterPro" id="IPR029028">
    <property type="entry name" value="Alpha/beta_knot_MTases"/>
</dbReference>
<dbReference type="SUPFAM" id="SSF75217">
    <property type="entry name" value="alpha/beta knot"/>
    <property type="match status" value="1"/>
</dbReference>
<comment type="function">
    <text evidence="10 12">Specifically methylates the N3 position of the uracil ring of uridine 1498 (m3U1498) in 16S rRNA. Acts on the fully assembled 30S ribosomal subunit.</text>
</comment>
<dbReference type="EC" id="2.1.1.193" evidence="3 12"/>
<comment type="caution">
    <text evidence="15">The sequence shown here is derived from an EMBL/GenBank/DDBJ whole genome shotgun (WGS) entry which is preliminary data.</text>
</comment>